<gene>
    <name evidence="1" type="ORF">BACERE00185_03737</name>
</gene>
<accession>A0A1Y6A5G2</accession>
<reference evidence="2" key="1">
    <citation type="submission" date="2017-04" db="EMBL/GenBank/DDBJ databases">
        <authorList>
            <person name="Criscuolo A."/>
        </authorList>
    </citation>
    <scope>NUCLEOTIDE SEQUENCE [LARGE SCALE GENOMIC DNA]</scope>
</reference>
<organism evidence="1 2">
    <name type="scientific">Bacillus mobilis</name>
    <dbReference type="NCBI Taxonomy" id="2026190"/>
    <lineage>
        <taxon>Bacteria</taxon>
        <taxon>Bacillati</taxon>
        <taxon>Bacillota</taxon>
        <taxon>Bacilli</taxon>
        <taxon>Bacillales</taxon>
        <taxon>Bacillaceae</taxon>
        <taxon>Bacillus</taxon>
        <taxon>Bacillus cereus group</taxon>
    </lineage>
</organism>
<name>A0A1Y6A5G2_9BACI</name>
<protein>
    <submittedName>
        <fullName evidence="1">Uncharacterized protein</fullName>
    </submittedName>
</protein>
<dbReference type="Proteomes" id="UP000194439">
    <property type="component" value="Unassembled WGS sequence"/>
</dbReference>
<sequence length="38" mass="4552">MSKIIFKTLSFVCWLVTTSQTFYITELFAPFIINNFTW</sequence>
<dbReference type="AlphaFoldDB" id="A0A1Y6A5G2"/>
<evidence type="ECO:0000313" key="2">
    <source>
        <dbReference type="Proteomes" id="UP000194439"/>
    </source>
</evidence>
<evidence type="ECO:0000313" key="1">
    <source>
        <dbReference type="EMBL" id="SME26488.1"/>
    </source>
</evidence>
<proteinExistence type="predicted"/>
<dbReference type="EMBL" id="FWZD01000059">
    <property type="protein sequence ID" value="SME26488.1"/>
    <property type="molecule type" value="Genomic_DNA"/>
</dbReference>